<comment type="caution">
    <text evidence="1">The sequence shown here is derived from an EMBL/GenBank/DDBJ whole genome shotgun (WGS) entry which is preliminary data.</text>
</comment>
<accession>A0ABT1XD60</accession>
<name>A0ABT1XD60_9PROT</name>
<dbReference type="SUPFAM" id="SSF55874">
    <property type="entry name" value="ATPase domain of HSP90 chaperone/DNA topoisomerase II/histidine kinase"/>
    <property type="match status" value="1"/>
</dbReference>
<gene>
    <name evidence="1" type="ORF">NRP21_23645</name>
</gene>
<proteinExistence type="predicted"/>
<evidence type="ECO:0000313" key="2">
    <source>
        <dbReference type="Proteomes" id="UP001524642"/>
    </source>
</evidence>
<dbReference type="Gene3D" id="3.30.565.10">
    <property type="entry name" value="Histidine kinase-like ATPase, C-terminal domain"/>
    <property type="match status" value="1"/>
</dbReference>
<keyword evidence="2" id="KW-1185">Reference proteome</keyword>
<dbReference type="EMBL" id="JANJOU010000028">
    <property type="protein sequence ID" value="MCR0985052.1"/>
    <property type="molecule type" value="Genomic_DNA"/>
</dbReference>
<protein>
    <submittedName>
        <fullName evidence="1">Uncharacterized protein</fullName>
    </submittedName>
</protein>
<organism evidence="1 2">
    <name type="scientific">Roseomonas populi</name>
    <dbReference type="NCBI Taxonomy" id="3121582"/>
    <lineage>
        <taxon>Bacteria</taxon>
        <taxon>Pseudomonadati</taxon>
        <taxon>Pseudomonadota</taxon>
        <taxon>Alphaproteobacteria</taxon>
        <taxon>Acetobacterales</taxon>
        <taxon>Roseomonadaceae</taxon>
        <taxon>Roseomonas</taxon>
    </lineage>
</organism>
<dbReference type="RefSeq" id="WP_257718704.1">
    <property type="nucleotide sequence ID" value="NZ_JANJOU010000028.1"/>
</dbReference>
<dbReference type="InterPro" id="IPR036890">
    <property type="entry name" value="HATPase_C_sf"/>
</dbReference>
<sequence length="72" mass="7938">MTRLRSFIGSAVRRTEPVDLVQVTREAILLIEWDLRSSGASVHFDTGGDLPQVIADPVQIQQVLVNLMLHGA</sequence>
<evidence type="ECO:0000313" key="1">
    <source>
        <dbReference type="EMBL" id="MCR0985052.1"/>
    </source>
</evidence>
<reference evidence="1 2" key="1">
    <citation type="submission" date="2022-06" db="EMBL/GenBank/DDBJ databases">
        <title>Roseomonas CN29.</title>
        <authorList>
            <person name="Cheng Y."/>
            <person name="He X."/>
        </authorList>
    </citation>
    <scope>NUCLEOTIDE SEQUENCE [LARGE SCALE GENOMIC DNA]</scope>
    <source>
        <strain evidence="1 2">CN29</strain>
    </source>
</reference>
<dbReference type="Proteomes" id="UP001524642">
    <property type="component" value="Unassembled WGS sequence"/>
</dbReference>